<gene>
    <name evidence="2" type="ordered locus">Hden_0383</name>
</gene>
<evidence type="ECO:0000313" key="2">
    <source>
        <dbReference type="EMBL" id="ADJ22205.1"/>
    </source>
</evidence>
<protein>
    <submittedName>
        <fullName evidence="2">Cellulase</fullName>
    </submittedName>
</protein>
<keyword evidence="3" id="KW-1185">Reference proteome</keyword>
<dbReference type="HOGENOM" id="CLU_2617228_0_0_5"/>
<name>D8JRH6_HYPDA</name>
<dbReference type="KEGG" id="hdn:Hden_0383"/>
<sequence length="85" mass="9210" precursor="true">MRIATLSAAVVVAAGLSLAAGAPAQAAPVSAPQQTGISQSLVQQAQYWRRPGWRGGRCVKWRNICADRWGWGGPRFRRCMIRNGC</sequence>
<reference evidence="3" key="1">
    <citation type="journal article" date="2011" name="J. Bacteriol.">
        <title>Genome sequences of eight morphologically diverse alphaproteobacteria.</title>
        <authorList>
            <consortium name="US DOE Joint Genome Institute"/>
            <person name="Brown P.J."/>
            <person name="Kysela D.T."/>
            <person name="Buechlein A."/>
            <person name="Hemmerich C."/>
            <person name="Brun Y.V."/>
        </authorList>
    </citation>
    <scope>NUCLEOTIDE SEQUENCE [LARGE SCALE GENOMIC DNA]</scope>
    <source>
        <strain evidence="3">ATCC 51888 / DSM 1869 / NCIB 11706 / TK 0415</strain>
    </source>
</reference>
<dbReference type="EMBL" id="CP002083">
    <property type="protein sequence ID" value="ADJ22205.1"/>
    <property type="molecule type" value="Genomic_DNA"/>
</dbReference>
<evidence type="ECO:0000256" key="1">
    <source>
        <dbReference type="SAM" id="SignalP"/>
    </source>
</evidence>
<feature type="chain" id="PRO_5003116161" evidence="1">
    <location>
        <begin position="27"/>
        <end position="85"/>
    </location>
</feature>
<dbReference type="Proteomes" id="UP000002033">
    <property type="component" value="Chromosome"/>
</dbReference>
<dbReference type="RefSeq" id="WP_013214424.1">
    <property type="nucleotide sequence ID" value="NC_014313.1"/>
</dbReference>
<keyword evidence="1" id="KW-0732">Signal</keyword>
<feature type="signal peptide" evidence="1">
    <location>
        <begin position="1"/>
        <end position="26"/>
    </location>
</feature>
<accession>D8JRH6</accession>
<organism evidence="2 3">
    <name type="scientific">Hyphomicrobium denitrificans (strain ATCC 51888 / DSM 1869 / NCIMB 11706 / TK 0415)</name>
    <dbReference type="NCBI Taxonomy" id="582899"/>
    <lineage>
        <taxon>Bacteria</taxon>
        <taxon>Pseudomonadati</taxon>
        <taxon>Pseudomonadota</taxon>
        <taxon>Alphaproteobacteria</taxon>
        <taxon>Hyphomicrobiales</taxon>
        <taxon>Hyphomicrobiaceae</taxon>
        <taxon>Hyphomicrobium</taxon>
    </lineage>
</organism>
<proteinExistence type="predicted"/>
<evidence type="ECO:0000313" key="3">
    <source>
        <dbReference type="Proteomes" id="UP000002033"/>
    </source>
</evidence>
<dbReference type="AlphaFoldDB" id="D8JRH6"/>
<dbReference type="OrthoDB" id="7933941at2"/>